<name>A0A6M0SBC1_9CYAN</name>
<dbReference type="EMBL" id="QZCE01000002">
    <property type="protein sequence ID" value="NEZ65281.1"/>
    <property type="molecule type" value="Genomic_DNA"/>
</dbReference>
<proteinExistence type="predicted"/>
<sequence>MCDEENSEMSYKAEQRYQKLNRRQVDEMLSQIPVVRPPYAKQQPRPEPLRLPSKVQARRWFINRVENYIECGEVQCTQMVESFCAAHPECDRWLDDDTHWIWDIPIDIEQSL</sequence>
<accession>A0A6M0SBC1</accession>
<protein>
    <submittedName>
        <fullName evidence="1">Uncharacterized protein</fullName>
    </submittedName>
</protein>
<gene>
    <name evidence="1" type="ORF">D0962_21325</name>
</gene>
<organism evidence="1 2">
    <name type="scientific">Adonisia turfae CCMR0082</name>
    <dbReference type="NCBI Taxonomy" id="2304604"/>
    <lineage>
        <taxon>Bacteria</taxon>
        <taxon>Bacillati</taxon>
        <taxon>Cyanobacteriota</taxon>
        <taxon>Adonisia</taxon>
        <taxon>Adonisia turfae</taxon>
    </lineage>
</organism>
<reference evidence="1 2" key="1">
    <citation type="journal article" date="2020" name="Microb. Ecol.">
        <title>Ecogenomics of the Marine Benthic Filamentous Cyanobacterium Adonisia.</title>
        <authorList>
            <person name="Walter J.M."/>
            <person name="Coutinho F.H."/>
            <person name="Leomil L."/>
            <person name="Hargreaves P.I."/>
            <person name="Campeao M.E."/>
            <person name="Vieira V.V."/>
            <person name="Silva B.S."/>
            <person name="Fistarol G.O."/>
            <person name="Salomon P.S."/>
            <person name="Sawabe T."/>
            <person name="Mino S."/>
            <person name="Hosokawa M."/>
            <person name="Miyashita H."/>
            <person name="Maruyama F."/>
            <person name="van Verk M.C."/>
            <person name="Dutilh B.E."/>
            <person name="Thompson C.C."/>
            <person name="Thompson F.L."/>
        </authorList>
    </citation>
    <scope>NUCLEOTIDE SEQUENCE [LARGE SCALE GENOMIC DNA]</scope>
    <source>
        <strain evidence="1 2">CCMR0082</strain>
    </source>
</reference>
<evidence type="ECO:0000313" key="2">
    <source>
        <dbReference type="Proteomes" id="UP000473574"/>
    </source>
</evidence>
<dbReference type="Proteomes" id="UP000473574">
    <property type="component" value="Unassembled WGS sequence"/>
</dbReference>
<evidence type="ECO:0000313" key="1">
    <source>
        <dbReference type="EMBL" id="NEZ65281.1"/>
    </source>
</evidence>
<comment type="caution">
    <text evidence="1">The sequence shown here is derived from an EMBL/GenBank/DDBJ whole genome shotgun (WGS) entry which is preliminary data.</text>
</comment>
<dbReference type="AlphaFoldDB" id="A0A6M0SBC1"/>